<dbReference type="PROSITE" id="PS51257">
    <property type="entry name" value="PROKAR_LIPOPROTEIN"/>
    <property type="match status" value="1"/>
</dbReference>
<keyword evidence="5" id="KW-1185">Reference proteome</keyword>
<dbReference type="Proteomes" id="UP001165296">
    <property type="component" value="Unassembled WGS sequence"/>
</dbReference>
<evidence type="ECO:0000256" key="1">
    <source>
        <dbReference type="SAM" id="SignalP"/>
    </source>
</evidence>
<protein>
    <submittedName>
        <fullName evidence="4">DUF305 domain-containing protein</fullName>
    </submittedName>
</protein>
<evidence type="ECO:0000313" key="4">
    <source>
        <dbReference type="EMBL" id="MCB2408102.1"/>
    </source>
</evidence>
<feature type="signal peptide" evidence="1">
    <location>
        <begin position="1"/>
        <end position="25"/>
    </location>
</feature>
<dbReference type="Gene3D" id="1.20.1260.10">
    <property type="match status" value="2"/>
</dbReference>
<dbReference type="Pfam" id="PF03713">
    <property type="entry name" value="DUF305"/>
    <property type="match status" value="1"/>
</dbReference>
<evidence type="ECO:0000259" key="2">
    <source>
        <dbReference type="Pfam" id="PF03713"/>
    </source>
</evidence>
<evidence type="ECO:0000259" key="3">
    <source>
        <dbReference type="Pfam" id="PF19335"/>
    </source>
</evidence>
<accession>A0ABS8APG1</accession>
<organism evidence="4 5">
    <name type="scientific">Hymenobacter lucidus</name>
    <dbReference type="NCBI Taxonomy" id="2880930"/>
    <lineage>
        <taxon>Bacteria</taxon>
        <taxon>Pseudomonadati</taxon>
        <taxon>Bacteroidota</taxon>
        <taxon>Cytophagia</taxon>
        <taxon>Cytophagales</taxon>
        <taxon>Hymenobacteraceae</taxon>
        <taxon>Hymenobacter</taxon>
    </lineage>
</organism>
<dbReference type="PANTHER" id="PTHR36933:SF1">
    <property type="entry name" value="SLL0788 PROTEIN"/>
    <property type="match status" value="1"/>
</dbReference>
<feature type="domain" description="Heavy metal binding" evidence="3">
    <location>
        <begin position="249"/>
        <end position="277"/>
    </location>
</feature>
<dbReference type="PANTHER" id="PTHR36933">
    <property type="entry name" value="SLL0788 PROTEIN"/>
    <property type="match status" value="1"/>
</dbReference>
<dbReference type="RefSeq" id="WP_226174790.1">
    <property type="nucleotide sequence ID" value="NZ_JAJADR010000002.1"/>
</dbReference>
<sequence>MKRATFLLYALASSTLLMISCSDNKSTETTTTTTETAAAPDSVGHDHDAMAGHGQMHHDATATGMQAVMHTMMRDMDAFKPAGNTDHDFAHMMMAHHQGAVDMATLELKEGKDATLRAMAEKISADQQQEIKALEAIATRLDGAPTNYQPTNYQPTNPTDPFTKAMKASMDGMMQMGQATGNVDQDFALMMVPHHQSAVDMAKAELAHGRDTKLKEMAQKMIDAQQQEIQQFKAWQAKNGGQLKPSAAVYECPMGCEGSRSTQPGKCPVCEMELVKKV</sequence>
<dbReference type="InterPro" id="IPR045800">
    <property type="entry name" value="HMBD"/>
</dbReference>
<proteinExistence type="predicted"/>
<evidence type="ECO:0000313" key="5">
    <source>
        <dbReference type="Proteomes" id="UP001165296"/>
    </source>
</evidence>
<dbReference type="InterPro" id="IPR012347">
    <property type="entry name" value="Ferritin-like"/>
</dbReference>
<dbReference type="EMBL" id="JAJADR010000002">
    <property type="protein sequence ID" value="MCB2408102.1"/>
    <property type="molecule type" value="Genomic_DNA"/>
</dbReference>
<comment type="caution">
    <text evidence="4">The sequence shown here is derived from an EMBL/GenBank/DDBJ whole genome shotgun (WGS) entry which is preliminary data.</text>
</comment>
<gene>
    <name evidence="4" type="ORF">LGH74_08950</name>
</gene>
<keyword evidence="1" id="KW-0732">Signal</keyword>
<feature type="chain" id="PRO_5046075109" evidence="1">
    <location>
        <begin position="26"/>
        <end position="278"/>
    </location>
</feature>
<dbReference type="Pfam" id="PF19335">
    <property type="entry name" value="HMBD"/>
    <property type="match status" value="1"/>
</dbReference>
<feature type="domain" description="DUF305" evidence="2">
    <location>
        <begin position="86"/>
        <end position="235"/>
    </location>
</feature>
<name>A0ABS8APG1_9BACT</name>
<dbReference type="InterPro" id="IPR005183">
    <property type="entry name" value="DUF305_CopM-like"/>
</dbReference>
<reference evidence="4" key="1">
    <citation type="submission" date="2021-10" db="EMBL/GenBank/DDBJ databases">
        <authorList>
            <person name="Dean J.D."/>
            <person name="Kim M.K."/>
            <person name="Newey C.N."/>
            <person name="Stoker T.S."/>
            <person name="Thompson D.W."/>
            <person name="Grose J.H."/>
        </authorList>
    </citation>
    <scope>NUCLEOTIDE SEQUENCE</scope>
    <source>
        <strain evidence="4">BT178</strain>
    </source>
</reference>